<keyword evidence="3 6" id="KW-0479">Metal-binding</keyword>
<keyword evidence="4 6" id="KW-0378">Hydrolase</keyword>
<evidence type="ECO:0000256" key="3">
    <source>
        <dbReference type="ARBA" id="ARBA00022723"/>
    </source>
</evidence>
<keyword evidence="2 6" id="KW-0645">Protease</keyword>
<evidence type="ECO:0000256" key="5">
    <source>
        <dbReference type="ARBA" id="ARBA00023049"/>
    </source>
</evidence>
<evidence type="ECO:0000256" key="2">
    <source>
        <dbReference type="ARBA" id="ARBA00022670"/>
    </source>
</evidence>
<dbReference type="GO" id="GO:0046872">
    <property type="term" value="F:metal ion binding"/>
    <property type="evidence" value="ECO:0007669"/>
    <property type="project" value="UniProtKB-KW"/>
</dbReference>
<protein>
    <recommendedName>
        <fullName evidence="6">Mitochondrial inner membrane protease ATP23</fullName>
        <ecNumber evidence="6">3.4.24.-</ecNumber>
    </recommendedName>
</protein>
<evidence type="ECO:0000256" key="1">
    <source>
        <dbReference type="ARBA" id="ARBA00009915"/>
    </source>
</evidence>
<dbReference type="GO" id="GO:0004222">
    <property type="term" value="F:metalloendopeptidase activity"/>
    <property type="evidence" value="ECO:0007669"/>
    <property type="project" value="InterPro"/>
</dbReference>
<gene>
    <name evidence="7" type="ORF">BRAN1462_LOCUS42529</name>
</gene>
<keyword evidence="5 6" id="KW-0482">Metalloprotease</keyword>
<dbReference type="Pfam" id="PF09768">
    <property type="entry name" value="Peptidase_M76"/>
    <property type="match status" value="1"/>
</dbReference>
<reference evidence="7" key="1">
    <citation type="submission" date="2021-01" db="EMBL/GenBank/DDBJ databases">
        <authorList>
            <person name="Corre E."/>
            <person name="Pelletier E."/>
            <person name="Niang G."/>
            <person name="Scheremetjew M."/>
            <person name="Finn R."/>
            <person name="Kale V."/>
            <person name="Holt S."/>
            <person name="Cochrane G."/>
            <person name="Meng A."/>
            <person name="Brown T."/>
            <person name="Cohen L."/>
        </authorList>
    </citation>
    <scope>NUCLEOTIDE SEQUENCE</scope>
    <source>
        <strain evidence="7">RCC3387</strain>
    </source>
</reference>
<evidence type="ECO:0000313" key="7">
    <source>
        <dbReference type="EMBL" id="CAD9615115.1"/>
    </source>
</evidence>
<dbReference type="GO" id="GO:0033615">
    <property type="term" value="P:mitochondrial proton-transporting ATP synthase complex assembly"/>
    <property type="evidence" value="ECO:0007669"/>
    <property type="project" value="TreeGrafter"/>
</dbReference>
<proteinExistence type="inferred from homology"/>
<dbReference type="PANTHER" id="PTHR21711">
    <property type="entry name" value="MITOCHONDRIAL INNER MEMBRANE PROTEASE"/>
    <property type="match status" value="1"/>
</dbReference>
<dbReference type="GO" id="GO:0034982">
    <property type="term" value="P:mitochondrial protein processing"/>
    <property type="evidence" value="ECO:0007669"/>
    <property type="project" value="TreeGrafter"/>
</dbReference>
<dbReference type="InterPro" id="IPR019165">
    <property type="entry name" value="Peptidase_M76_ATP23"/>
</dbReference>
<organism evidence="7">
    <name type="scientific">Zooxanthella nutricula</name>
    <dbReference type="NCBI Taxonomy" id="1333877"/>
    <lineage>
        <taxon>Eukaryota</taxon>
        <taxon>Sar</taxon>
        <taxon>Alveolata</taxon>
        <taxon>Dinophyceae</taxon>
        <taxon>Peridiniales</taxon>
        <taxon>Peridiniales incertae sedis</taxon>
        <taxon>Zooxanthella</taxon>
    </lineage>
</organism>
<evidence type="ECO:0000256" key="6">
    <source>
        <dbReference type="RuleBase" id="RU364057"/>
    </source>
</evidence>
<dbReference type="EMBL" id="HBGW01066711">
    <property type="protein sequence ID" value="CAD9615115.1"/>
    <property type="molecule type" value="Transcribed_RNA"/>
</dbReference>
<sequence>MEPRCDPDLSKWEFEACKFLSHQAFSHWKVSALVNALSAMNAPVDLSCVRCPSDVHHRAGYSPRHNRIWMCGNRLWNPFEFRRVLIHELTHAFDFARARIDTGSCVHMACTEIRAWNLSGECDLWTKWFTFLGEDMVNRKQRCVREGALASLLENDRCQDVYVARAALEEAWAPCWKDHWPFTTKPDLDTRWRENPMLS</sequence>
<dbReference type="EC" id="3.4.24.-" evidence="6"/>
<dbReference type="GO" id="GO:0005739">
    <property type="term" value="C:mitochondrion"/>
    <property type="evidence" value="ECO:0007669"/>
    <property type="project" value="GOC"/>
</dbReference>
<dbReference type="PANTHER" id="PTHR21711:SF0">
    <property type="entry name" value="MITOCHONDRIAL INNER MEMBRANE PROTEASE ATP23 HOMOLOG"/>
    <property type="match status" value="1"/>
</dbReference>
<dbReference type="AlphaFoldDB" id="A0A7S2LU17"/>
<evidence type="ECO:0000256" key="4">
    <source>
        <dbReference type="ARBA" id="ARBA00022801"/>
    </source>
</evidence>
<accession>A0A7S2LU17</accession>
<name>A0A7S2LU17_9DINO</name>
<comment type="similarity">
    <text evidence="1 6">Belongs to the peptidase M76 family.</text>
</comment>